<gene>
    <name evidence="2" type="ORF">ACFP1K_19065</name>
</gene>
<dbReference type="Proteomes" id="UP001596137">
    <property type="component" value="Unassembled WGS sequence"/>
</dbReference>
<keyword evidence="1" id="KW-0472">Membrane</keyword>
<feature type="transmembrane region" description="Helical" evidence="1">
    <location>
        <begin position="12"/>
        <end position="35"/>
    </location>
</feature>
<name>A0ABW1NKL4_9ACTN</name>
<keyword evidence="1" id="KW-1133">Transmembrane helix</keyword>
<sequence>MYGWIWRIVPGGVLVKTLTMLALVMLAGVILWYLVFPILEPYVTVDRGTVGG</sequence>
<evidence type="ECO:0000313" key="3">
    <source>
        <dbReference type="Proteomes" id="UP001596137"/>
    </source>
</evidence>
<accession>A0ABW1NKL4</accession>
<comment type="caution">
    <text evidence="2">The sequence shown here is derived from an EMBL/GenBank/DDBJ whole genome shotgun (WGS) entry which is preliminary data.</text>
</comment>
<dbReference type="EMBL" id="JBHSRF010000026">
    <property type="protein sequence ID" value="MFC6083282.1"/>
    <property type="molecule type" value="Genomic_DNA"/>
</dbReference>
<dbReference type="RefSeq" id="WP_380754997.1">
    <property type="nucleotide sequence ID" value="NZ_JBHSRF010000026.1"/>
</dbReference>
<proteinExistence type="predicted"/>
<evidence type="ECO:0000256" key="1">
    <source>
        <dbReference type="SAM" id="Phobius"/>
    </source>
</evidence>
<protein>
    <submittedName>
        <fullName evidence="2">Uncharacterized protein</fullName>
    </submittedName>
</protein>
<organism evidence="2 3">
    <name type="scientific">Sphaerisporangium aureirubrum</name>
    <dbReference type="NCBI Taxonomy" id="1544736"/>
    <lineage>
        <taxon>Bacteria</taxon>
        <taxon>Bacillati</taxon>
        <taxon>Actinomycetota</taxon>
        <taxon>Actinomycetes</taxon>
        <taxon>Streptosporangiales</taxon>
        <taxon>Streptosporangiaceae</taxon>
        <taxon>Sphaerisporangium</taxon>
    </lineage>
</organism>
<evidence type="ECO:0000313" key="2">
    <source>
        <dbReference type="EMBL" id="MFC6083282.1"/>
    </source>
</evidence>
<keyword evidence="3" id="KW-1185">Reference proteome</keyword>
<keyword evidence="1" id="KW-0812">Transmembrane</keyword>
<reference evidence="3" key="1">
    <citation type="journal article" date="2019" name="Int. J. Syst. Evol. Microbiol.">
        <title>The Global Catalogue of Microorganisms (GCM) 10K type strain sequencing project: providing services to taxonomists for standard genome sequencing and annotation.</title>
        <authorList>
            <consortium name="The Broad Institute Genomics Platform"/>
            <consortium name="The Broad Institute Genome Sequencing Center for Infectious Disease"/>
            <person name="Wu L."/>
            <person name="Ma J."/>
        </authorList>
    </citation>
    <scope>NUCLEOTIDE SEQUENCE [LARGE SCALE GENOMIC DNA]</scope>
    <source>
        <strain evidence="3">JCM 30346</strain>
    </source>
</reference>